<evidence type="ECO:0000313" key="2">
    <source>
        <dbReference type="Proteomes" id="UP000230423"/>
    </source>
</evidence>
<sequence>MAYLYFTQTGGYNYGNRVAGPYRSEAQSHDVAHSHDHHHHQDEFRAMRDETGSVSFLNCPTFAAKCKWANTNDEELDWTTLQAVPNPDRFLSLLDGEEYPDPAAGVLTSPQRPGWEGGQLISDPLPCLPGGIRVTATAWKTQGGPTHDQPKLQVCSKNVAEVRFPLVNCNEFDIVFYGNNFVSPQGGALFLQDIVVEGSVACNGDQVPNNHPVLINEGETFRRQPADELDPQQLAAAYSKTYDPVGPLKVFVSIIFTNPKHFKDKRGSIHVGCAAHLDSI</sequence>
<dbReference type="EMBL" id="KZ347296">
    <property type="protein sequence ID" value="PIO68018.1"/>
    <property type="molecule type" value="Genomic_DNA"/>
</dbReference>
<protein>
    <submittedName>
        <fullName evidence="1">Uncharacterized protein</fullName>
    </submittedName>
</protein>
<evidence type="ECO:0000313" key="1">
    <source>
        <dbReference type="EMBL" id="PIO68018.1"/>
    </source>
</evidence>
<name>A0A2G9UCP3_TELCI</name>
<accession>A0A2G9UCP3</accession>
<reference evidence="1 2" key="1">
    <citation type="submission" date="2015-09" db="EMBL/GenBank/DDBJ databases">
        <title>Draft genome of the parasitic nematode Teladorsagia circumcincta isolate WARC Sus (inbred).</title>
        <authorList>
            <person name="Mitreva M."/>
        </authorList>
    </citation>
    <scope>NUCLEOTIDE SEQUENCE [LARGE SCALE GENOMIC DNA]</scope>
    <source>
        <strain evidence="1 2">S</strain>
    </source>
</reference>
<dbReference type="OrthoDB" id="5850953at2759"/>
<dbReference type="AlphaFoldDB" id="A0A2G9UCP3"/>
<organism evidence="1 2">
    <name type="scientific">Teladorsagia circumcincta</name>
    <name type="common">Brown stomach worm</name>
    <name type="synonym">Ostertagia circumcincta</name>
    <dbReference type="NCBI Taxonomy" id="45464"/>
    <lineage>
        <taxon>Eukaryota</taxon>
        <taxon>Metazoa</taxon>
        <taxon>Ecdysozoa</taxon>
        <taxon>Nematoda</taxon>
        <taxon>Chromadorea</taxon>
        <taxon>Rhabditida</taxon>
        <taxon>Rhabditina</taxon>
        <taxon>Rhabditomorpha</taxon>
        <taxon>Strongyloidea</taxon>
        <taxon>Trichostrongylidae</taxon>
        <taxon>Teladorsagia</taxon>
    </lineage>
</organism>
<keyword evidence="2" id="KW-1185">Reference proteome</keyword>
<gene>
    <name evidence="1" type="ORF">TELCIR_10211</name>
</gene>
<proteinExistence type="predicted"/>
<dbReference type="Proteomes" id="UP000230423">
    <property type="component" value="Unassembled WGS sequence"/>
</dbReference>